<accession>A0A0H4KGM7</accession>
<name>A0A0H4KGM7_9BACI</name>
<keyword evidence="2" id="KW-1185">Reference proteome</keyword>
<dbReference type="EMBL" id="CP011974">
    <property type="protein sequence ID" value="AKO91961.1"/>
    <property type="molecule type" value="Genomic_DNA"/>
</dbReference>
<protein>
    <submittedName>
        <fullName evidence="1">Uncharacterized protein</fullName>
    </submittedName>
</protein>
<dbReference type="AlphaFoldDB" id="A0A0H4KGM7"/>
<proteinExistence type="predicted"/>
<reference evidence="2" key="2">
    <citation type="submission" date="2015-06" db="EMBL/GenBank/DDBJ databases">
        <title>Genome Sequence of Bacillus endophyticus and Analysis of its Companion Mechanism in the Ketogulonigenium vulgare-Bacillus strain Consortium.</title>
        <authorList>
            <person name="Jia N."/>
            <person name="Du J."/>
            <person name="Ding M.-Z."/>
            <person name="Gao F."/>
            <person name="Yuan Y.-J."/>
        </authorList>
    </citation>
    <scope>NUCLEOTIDE SEQUENCE [LARGE SCALE GENOMIC DNA]</scope>
    <source>
        <strain evidence="2">Hbe603</strain>
    </source>
</reference>
<evidence type="ECO:0000313" key="1">
    <source>
        <dbReference type="EMBL" id="AKO91961.1"/>
    </source>
</evidence>
<dbReference type="PATRIC" id="fig|135735.6.peg.1529"/>
<evidence type="ECO:0000313" key="2">
    <source>
        <dbReference type="Proteomes" id="UP000036202"/>
    </source>
</evidence>
<sequence length="223" mass="26499">MEREKLSEEISIAYTDHLSVIIEIEEKGIKKEFELTNSQMSLLVAAFIKRRQSTEWTENLEKEVIEEIVSYLDKQMTFAEILERTAYKFNVPKIIIKKRWVGEGEYPCLKDKYDIAVEEYRRKNERKWTEEDLDYMQHSIEEYLEYGGTSIAKKLKDLADEFGVKLGEIEKIWHGFQGAPSIRDRMSFNPYRAERQNKAGDRRGERVNPIDNFFKKYHSYEGT</sequence>
<dbReference type="KEGG" id="beo:BEH_07525"/>
<dbReference type="Proteomes" id="UP000036202">
    <property type="component" value="Chromosome"/>
</dbReference>
<organism evidence="1 2">
    <name type="scientific">Priestia filamentosa</name>
    <dbReference type="NCBI Taxonomy" id="1402861"/>
    <lineage>
        <taxon>Bacteria</taxon>
        <taxon>Bacillati</taxon>
        <taxon>Bacillota</taxon>
        <taxon>Bacilli</taxon>
        <taxon>Bacillales</taxon>
        <taxon>Bacillaceae</taxon>
        <taxon>Priestia</taxon>
    </lineage>
</organism>
<reference evidence="1 2" key="1">
    <citation type="journal article" date="2015" name="PLoS ONE">
        <title>Genome Sequence of Bacillus endophyticus and Analysis of Its Companion Mechanism in the Ketogulonigenium vulgare-Bacillus Strain Consortium.</title>
        <authorList>
            <person name="Jia N."/>
            <person name="Du J."/>
            <person name="Ding M.Z."/>
            <person name="Gao F."/>
            <person name="Yuan Y.J."/>
        </authorList>
    </citation>
    <scope>NUCLEOTIDE SEQUENCE [LARGE SCALE GENOMIC DNA]</scope>
    <source>
        <strain evidence="1 2">Hbe603</strain>
    </source>
</reference>
<gene>
    <name evidence="1" type="ORF">BEH_07525</name>
</gene>